<dbReference type="InterPro" id="IPR050855">
    <property type="entry name" value="NDM-1-like"/>
</dbReference>
<feature type="domain" description="Metallo-beta-lactamase" evidence="1">
    <location>
        <begin position="20"/>
        <end position="209"/>
    </location>
</feature>
<reference evidence="3" key="1">
    <citation type="journal article" date="2019" name="Int. J. Syst. Evol. Microbiol.">
        <title>The Global Catalogue of Microorganisms (GCM) 10K type strain sequencing project: providing services to taxonomists for standard genome sequencing and annotation.</title>
        <authorList>
            <consortium name="The Broad Institute Genomics Platform"/>
            <consortium name="The Broad Institute Genome Sequencing Center for Infectious Disease"/>
            <person name="Wu L."/>
            <person name="Ma J."/>
        </authorList>
    </citation>
    <scope>NUCLEOTIDE SEQUENCE [LARGE SCALE GENOMIC DNA]</scope>
    <source>
        <strain evidence="3">CGMCC 1.15474</strain>
    </source>
</reference>
<dbReference type="PANTHER" id="PTHR42951">
    <property type="entry name" value="METALLO-BETA-LACTAMASE DOMAIN-CONTAINING"/>
    <property type="match status" value="1"/>
</dbReference>
<protein>
    <submittedName>
        <fullName evidence="2">MBL fold metallo-hydrolase</fullName>
        <ecNumber evidence="2">3.-.-.-</ecNumber>
    </submittedName>
</protein>
<dbReference type="InterPro" id="IPR036866">
    <property type="entry name" value="RibonucZ/Hydroxyglut_hydro"/>
</dbReference>
<evidence type="ECO:0000313" key="3">
    <source>
        <dbReference type="Proteomes" id="UP001597318"/>
    </source>
</evidence>
<accession>A0ABW5BY49</accession>
<comment type="caution">
    <text evidence="2">The sequence shown here is derived from an EMBL/GenBank/DDBJ whole genome shotgun (WGS) entry which is preliminary data.</text>
</comment>
<dbReference type="Gene3D" id="3.60.15.10">
    <property type="entry name" value="Ribonuclease Z/Hydroxyacylglutathione hydrolase-like"/>
    <property type="match status" value="1"/>
</dbReference>
<sequence>MQQIGPIQIIEGPHKSKVPYSRSLYIEGSHEKVLIDTGADPHSLQQLNKQSGVDLVINTHYHPDHTCHNYLFPKAEKWINKIEYQMSLTVEGIAKANGVYQEWGSAGVKEWAENIPQTWIQSLSEINGYYEYEKEYRLGGVNVIFLHTPGHTKGFTCPYFPDFGVVFTGDYDMTTFGPWYNGTDGNIDEFISSAQRLLSLDANTFITGHQKGTFQKDEFHEAMKKYLSIIDQRDNVIEKYVQQGLDFEELTSIGIFYPKNTLEHSILNTWERSGIRKHLHRLGYKVENGAIKHLVYSNKK</sequence>
<dbReference type="Pfam" id="PF00753">
    <property type="entry name" value="Lactamase_B"/>
    <property type="match status" value="2"/>
</dbReference>
<keyword evidence="3" id="KW-1185">Reference proteome</keyword>
<dbReference type="EMBL" id="JBHUIK010000002">
    <property type="protein sequence ID" value="MFD2214539.1"/>
    <property type="molecule type" value="Genomic_DNA"/>
</dbReference>
<organism evidence="2 3">
    <name type="scientific">Metabacillus endolithicus</name>
    <dbReference type="NCBI Taxonomy" id="1535204"/>
    <lineage>
        <taxon>Bacteria</taxon>
        <taxon>Bacillati</taxon>
        <taxon>Bacillota</taxon>
        <taxon>Bacilli</taxon>
        <taxon>Bacillales</taxon>
        <taxon>Bacillaceae</taxon>
        <taxon>Metabacillus</taxon>
    </lineage>
</organism>
<evidence type="ECO:0000259" key="1">
    <source>
        <dbReference type="SMART" id="SM00849"/>
    </source>
</evidence>
<dbReference type="RefSeq" id="WP_247343487.1">
    <property type="nucleotide sequence ID" value="NZ_CP095550.1"/>
</dbReference>
<proteinExistence type="predicted"/>
<dbReference type="SMART" id="SM00849">
    <property type="entry name" value="Lactamase_B"/>
    <property type="match status" value="1"/>
</dbReference>
<dbReference type="InterPro" id="IPR001279">
    <property type="entry name" value="Metallo-B-lactamas"/>
</dbReference>
<name>A0ABW5BY49_9BACI</name>
<dbReference type="PANTHER" id="PTHR42951:SF4">
    <property type="entry name" value="ACYL-COENZYME A THIOESTERASE MBLAC2"/>
    <property type="match status" value="1"/>
</dbReference>
<keyword evidence="2" id="KW-0378">Hydrolase</keyword>
<dbReference type="SUPFAM" id="SSF56281">
    <property type="entry name" value="Metallo-hydrolase/oxidoreductase"/>
    <property type="match status" value="1"/>
</dbReference>
<gene>
    <name evidence="2" type="ORF">ACFSKK_12680</name>
</gene>
<dbReference type="Proteomes" id="UP001597318">
    <property type="component" value="Unassembled WGS sequence"/>
</dbReference>
<evidence type="ECO:0000313" key="2">
    <source>
        <dbReference type="EMBL" id="MFD2214539.1"/>
    </source>
</evidence>
<dbReference type="EC" id="3.-.-.-" evidence="2"/>
<dbReference type="GO" id="GO:0016787">
    <property type="term" value="F:hydrolase activity"/>
    <property type="evidence" value="ECO:0007669"/>
    <property type="project" value="UniProtKB-KW"/>
</dbReference>